<organism evidence="1">
    <name type="scientific">hydrothermal vent metagenome</name>
    <dbReference type="NCBI Taxonomy" id="652676"/>
    <lineage>
        <taxon>unclassified sequences</taxon>
        <taxon>metagenomes</taxon>
        <taxon>ecological metagenomes</taxon>
    </lineage>
</organism>
<gene>
    <name evidence="1" type="ORF">MNBD_CHLOROFLEXI01-1563</name>
</gene>
<evidence type="ECO:0000313" key="1">
    <source>
        <dbReference type="EMBL" id="VAW34946.1"/>
    </source>
</evidence>
<reference evidence="1" key="1">
    <citation type="submission" date="2018-06" db="EMBL/GenBank/DDBJ databases">
        <authorList>
            <person name="Zhirakovskaya E."/>
        </authorList>
    </citation>
    <scope>NUCLEOTIDE SEQUENCE</scope>
</reference>
<dbReference type="EMBL" id="UOEU01000559">
    <property type="protein sequence ID" value="VAW34946.1"/>
    <property type="molecule type" value="Genomic_DNA"/>
</dbReference>
<protein>
    <submittedName>
        <fullName evidence="1">Uncharacterized protein</fullName>
    </submittedName>
</protein>
<proteinExistence type="predicted"/>
<sequence>GQVSLYDYQTELIDKISLSSGVFKMVIMHRADQQNGDLVVLTENGVVQLFRAKENRPPLLTNPQANGQYSFGVTVTDVEGDEVTLRLEIFNPENGRWESQGTEIVANGNDRRFWSVPNPPITDKAVLYRFHYDDGAYDGLLPPQIQPIELVDNSLLNPTTTTLTVAGLLFAIGFFLLVRQTQLPASRARRFYRQLQNQPTLTLTTLESRYRLTHGSQDFLLNLASQARRRGDSLVSNLADGLFLLTDRAHVGLPIINGALGDAQRMKPIWQQLERWQKIFESGQALLEAPTITEISLLRPQLVHLLDYLERQDKWSPVLDALLPIMTNLRDSERVDMPDDRLIYLNEASHLLADLQHTLPEFSIRIEKTLVIAIVRRWTGLVIAASEELRGQADLSVQLKTKRIVPSEKTEVMLVLQNNGRSPAENIITIL</sequence>
<name>A0A3B0VRU3_9ZZZZ</name>
<feature type="non-terminal residue" evidence="1">
    <location>
        <position position="1"/>
    </location>
</feature>
<dbReference type="AlphaFoldDB" id="A0A3B0VRU3"/>
<accession>A0A3B0VRU3</accession>
<feature type="non-terminal residue" evidence="1">
    <location>
        <position position="431"/>
    </location>
</feature>